<dbReference type="PANTHER" id="PTHR14491">
    <property type="entry name" value="SOSONDOWAH, ISOFORM G"/>
    <property type="match status" value="1"/>
</dbReference>
<feature type="compositionally biased region" description="Low complexity" evidence="5">
    <location>
        <begin position="206"/>
        <end position="216"/>
    </location>
</feature>
<dbReference type="SUPFAM" id="SSF48403">
    <property type="entry name" value="Ankyrin repeat"/>
    <property type="match status" value="1"/>
</dbReference>
<dbReference type="Pfam" id="PF25877">
    <property type="entry name" value="WHD_SOWAH"/>
    <property type="match status" value="1"/>
</dbReference>
<gene>
    <name evidence="7" type="ORF">R3I93_005538</name>
</gene>
<evidence type="ECO:0000313" key="7">
    <source>
        <dbReference type="EMBL" id="KAK7169587.1"/>
    </source>
</evidence>
<sequence length="531" mass="58880">MATECTQESVLDFLLENEGRVKNKDLIAHFKVFLSSEKTKRAVLKERFKRFVDNIAYVKQENGEKVVCLKKKYRYAEIGSGRAQDEKPDDDDDDDEDVNKGLDALHLGENGNVNAEKHDLNLKTEVHAGAVTVRDAECEEVCVSDIALIEKDSSLVSHCDLSEGSNDNDSKSTVPELSNAQPTGQPESRAGELELEAPVGKACVTSPSSSSSSSSSQVIIRRRTSRGSQRSLLGSSEDGAQSHDGQSEEASTPKGSRKNFIELMMSSSPQVRRSLVHRSSHGHMPCRNSEFRSSSVDEDCASVTLDPLEHEWMMCSADGEWDSLQRLLVCEPTLISKRDFVTGFMCLHWAAKQGKLELFAQLVDFAKQHNVCINVNARSSAGYTPLHLAAMHNHMEVVKLLVGAYDADVDVRDYSGKKACQYLKDTVTGDIKDIIGDCTHSEMENASGSGRWKLPRVLPANLNPLRLLNHPEEIADVKPRSLYRKSSIGRIRLQRNRFKTQIVHSTSFRENEEGDSLTSPVKSRPVSNLFG</sequence>
<dbReference type="InterPro" id="IPR058889">
    <property type="entry name" value="WHD_SOWAHA-C"/>
</dbReference>
<evidence type="ECO:0000313" key="8">
    <source>
        <dbReference type="Proteomes" id="UP001364617"/>
    </source>
</evidence>
<dbReference type="AlphaFoldDB" id="A0AAN9DE00"/>
<dbReference type="Gene3D" id="1.25.40.20">
    <property type="entry name" value="Ankyrin repeat-containing domain"/>
    <property type="match status" value="1"/>
</dbReference>
<feature type="region of interest" description="Disordered" evidence="5">
    <location>
        <begin position="160"/>
        <end position="189"/>
    </location>
</feature>
<keyword evidence="1" id="KW-0677">Repeat</keyword>
<name>A0AAN9DE00_9TELE</name>
<protein>
    <recommendedName>
        <fullName evidence="6">SOWAHA-C winged helix-turn-helix domain-containing protein</fullName>
    </recommendedName>
</protein>
<evidence type="ECO:0000256" key="1">
    <source>
        <dbReference type="ARBA" id="ARBA00022737"/>
    </source>
</evidence>
<comment type="caution">
    <text evidence="7">The sequence shown here is derived from an EMBL/GenBank/DDBJ whole genome shotgun (WGS) entry which is preliminary data.</text>
</comment>
<evidence type="ECO:0000256" key="5">
    <source>
        <dbReference type="SAM" id="MobiDB-lite"/>
    </source>
</evidence>
<comment type="similarity">
    <text evidence="3">Belongs to the SOWAH family.</text>
</comment>
<feature type="region of interest" description="Disordered" evidence="5">
    <location>
        <begin position="201"/>
        <end position="257"/>
    </location>
</feature>
<feature type="domain" description="SOWAHA-C winged helix-turn-helix" evidence="6">
    <location>
        <begin position="4"/>
        <end position="75"/>
    </location>
</feature>
<dbReference type="EMBL" id="JAYKXH010000005">
    <property type="protein sequence ID" value="KAK7169587.1"/>
    <property type="molecule type" value="Genomic_DNA"/>
</dbReference>
<dbReference type="PROSITE" id="PS50297">
    <property type="entry name" value="ANK_REP_REGION"/>
    <property type="match status" value="1"/>
</dbReference>
<organism evidence="7 8">
    <name type="scientific">Phoxinus phoxinus</name>
    <name type="common">Eurasian minnow</name>
    <dbReference type="NCBI Taxonomy" id="58324"/>
    <lineage>
        <taxon>Eukaryota</taxon>
        <taxon>Metazoa</taxon>
        <taxon>Chordata</taxon>
        <taxon>Craniata</taxon>
        <taxon>Vertebrata</taxon>
        <taxon>Euteleostomi</taxon>
        <taxon>Actinopterygii</taxon>
        <taxon>Neopterygii</taxon>
        <taxon>Teleostei</taxon>
        <taxon>Ostariophysi</taxon>
        <taxon>Cypriniformes</taxon>
        <taxon>Leuciscidae</taxon>
        <taxon>Phoxininae</taxon>
        <taxon>Phoxinus</taxon>
    </lineage>
</organism>
<dbReference type="SMART" id="SM00248">
    <property type="entry name" value="ANK"/>
    <property type="match status" value="2"/>
</dbReference>
<dbReference type="Proteomes" id="UP001364617">
    <property type="component" value="Unassembled WGS sequence"/>
</dbReference>
<accession>A0AAN9DE00</accession>
<feature type="compositionally biased region" description="Low complexity" evidence="5">
    <location>
        <begin position="226"/>
        <end position="236"/>
    </location>
</feature>
<evidence type="ECO:0000256" key="2">
    <source>
        <dbReference type="ARBA" id="ARBA00023043"/>
    </source>
</evidence>
<feature type="repeat" description="ANK" evidence="4">
    <location>
        <begin position="381"/>
        <end position="402"/>
    </location>
</feature>
<dbReference type="InterPro" id="IPR002110">
    <property type="entry name" value="Ankyrin_rpt"/>
</dbReference>
<feature type="compositionally biased region" description="Polar residues" evidence="5">
    <location>
        <begin position="163"/>
        <end position="186"/>
    </location>
</feature>
<evidence type="ECO:0000256" key="4">
    <source>
        <dbReference type="PROSITE-ProRule" id="PRU00023"/>
    </source>
</evidence>
<dbReference type="PANTHER" id="PTHR14491:SF4">
    <property type="entry name" value="ANKYRIN REPEAT DOMAIN-CONTAINING PROTEIN SOWAHC"/>
    <property type="match status" value="1"/>
</dbReference>
<evidence type="ECO:0000259" key="6">
    <source>
        <dbReference type="Pfam" id="PF25877"/>
    </source>
</evidence>
<feature type="region of interest" description="Disordered" evidence="5">
    <location>
        <begin position="507"/>
        <end position="531"/>
    </location>
</feature>
<evidence type="ECO:0000256" key="3">
    <source>
        <dbReference type="ARBA" id="ARBA00038122"/>
    </source>
</evidence>
<dbReference type="Pfam" id="PF12796">
    <property type="entry name" value="Ank_2"/>
    <property type="match status" value="1"/>
</dbReference>
<feature type="region of interest" description="Disordered" evidence="5">
    <location>
        <begin position="271"/>
        <end position="291"/>
    </location>
</feature>
<dbReference type="InterPro" id="IPR036770">
    <property type="entry name" value="Ankyrin_rpt-contain_sf"/>
</dbReference>
<proteinExistence type="inferred from homology"/>
<keyword evidence="2 4" id="KW-0040">ANK repeat</keyword>
<reference evidence="7 8" key="1">
    <citation type="submission" date="2024-02" db="EMBL/GenBank/DDBJ databases">
        <title>Chromosome-level genome assembly of the Eurasian Minnow (Phoxinus phoxinus).</title>
        <authorList>
            <person name="Oriowo T.O."/>
            <person name="Martin S."/>
            <person name="Stange M."/>
            <person name="Chrysostomakis Y."/>
            <person name="Brown T."/>
            <person name="Winkler S."/>
            <person name="Kukowka S."/>
            <person name="Myers E.W."/>
            <person name="Bohne A."/>
        </authorList>
    </citation>
    <scope>NUCLEOTIDE SEQUENCE [LARGE SCALE GENOMIC DNA]</scope>
    <source>
        <strain evidence="7">ZFMK-TIS-60720</strain>
        <tissue evidence="7">Whole Organism</tissue>
    </source>
</reference>
<dbReference type="PROSITE" id="PS50088">
    <property type="entry name" value="ANK_REPEAT"/>
    <property type="match status" value="1"/>
</dbReference>
<feature type="compositionally biased region" description="Acidic residues" evidence="5">
    <location>
        <begin position="87"/>
        <end position="97"/>
    </location>
</feature>
<feature type="region of interest" description="Disordered" evidence="5">
    <location>
        <begin position="80"/>
        <end position="110"/>
    </location>
</feature>
<keyword evidence="8" id="KW-1185">Reference proteome</keyword>